<dbReference type="GO" id="GO:0005524">
    <property type="term" value="F:ATP binding"/>
    <property type="evidence" value="ECO:0007669"/>
    <property type="project" value="UniProtKB-KW"/>
</dbReference>
<feature type="binding site" evidence="11">
    <location>
        <position position="54"/>
    </location>
    <ligand>
        <name>L-glutamine</name>
        <dbReference type="ChEBI" id="CHEBI:58359"/>
    </ligand>
</feature>
<feature type="binding site" evidence="11">
    <location>
        <begin position="148"/>
        <end position="150"/>
    </location>
    <ligand>
        <name>CTP</name>
        <dbReference type="ChEBI" id="CHEBI:37563"/>
        <note>allosteric inhibitor</note>
    </ligand>
</feature>
<organism evidence="14 17">
    <name type="scientific">Parvimonas micra</name>
    <dbReference type="NCBI Taxonomy" id="33033"/>
    <lineage>
        <taxon>Bacteria</taxon>
        <taxon>Bacillati</taxon>
        <taxon>Bacillota</taxon>
        <taxon>Tissierellia</taxon>
        <taxon>Tissierellales</taxon>
        <taxon>Peptoniphilaceae</taxon>
        <taxon>Parvimonas</taxon>
    </lineage>
</organism>
<evidence type="ECO:0000313" key="15">
    <source>
        <dbReference type="EMBL" id="MBF1307490.1"/>
    </source>
</evidence>
<dbReference type="GO" id="GO:0005829">
    <property type="term" value="C:cytosol"/>
    <property type="evidence" value="ECO:0007669"/>
    <property type="project" value="TreeGrafter"/>
</dbReference>
<dbReference type="HAMAP" id="MF_01227">
    <property type="entry name" value="PyrG"/>
    <property type="match status" value="1"/>
</dbReference>
<dbReference type="NCBIfam" id="NF003792">
    <property type="entry name" value="PRK05380.1"/>
    <property type="match status" value="1"/>
</dbReference>
<dbReference type="EC" id="6.3.4.2" evidence="11"/>
<dbReference type="GeneID" id="93385493"/>
<feature type="binding site" evidence="11">
    <location>
        <begin position="14"/>
        <end position="19"/>
    </location>
    <ligand>
        <name>ATP</name>
        <dbReference type="ChEBI" id="CHEBI:30616"/>
    </ligand>
</feature>
<keyword evidence="7 11" id="KW-0460">Magnesium</keyword>
<reference evidence="16" key="3">
    <citation type="submission" date="2022-07" db="EMBL/GenBank/DDBJ databases">
        <title>Parvimonas micra travels from the subgingival sulcus of the human oral cavity to the colorectal adenocarcinoma.</title>
        <authorList>
            <person name="Conde-Perez K."/>
            <person name="Buetas E."/>
            <person name="Aja-Macaya P."/>
            <person name="Martin-De Arribas E."/>
            <person name="Iglesias-Corras I."/>
            <person name="Trigo-Tasende N."/>
            <person name="Nasser-Ali M."/>
            <person name="Estevez L.S."/>
            <person name="Rumbo-Feal S."/>
            <person name="Otero-Alen B."/>
            <person name="Noguera J.F."/>
            <person name="Concha A."/>
            <person name="Pardinas-Lopez S."/>
            <person name="Carda-Dieguez M."/>
            <person name="Gomez-Randulfe I."/>
            <person name="Martinez-Lago N."/>
            <person name="Ladra S."/>
            <person name="Aparicio L.A."/>
            <person name="Bou G."/>
            <person name="Mira A."/>
            <person name="Vallejo J.A."/>
            <person name="Poza M."/>
        </authorList>
    </citation>
    <scope>NUCLEOTIDE SEQUENCE</scope>
    <source>
        <strain evidence="16">PM102KC-G-1</strain>
    </source>
</reference>
<dbReference type="Gene3D" id="3.40.50.300">
    <property type="entry name" value="P-loop containing nucleotide triphosphate hydrolases"/>
    <property type="match status" value="1"/>
</dbReference>
<evidence type="ECO:0000256" key="10">
    <source>
        <dbReference type="ARBA" id="ARBA00047781"/>
    </source>
</evidence>
<feature type="binding site" evidence="11">
    <location>
        <position position="13"/>
    </location>
    <ligand>
        <name>CTP</name>
        <dbReference type="ChEBI" id="CHEBI:37563"/>
        <note>allosteric inhibitor</note>
    </ligand>
</feature>
<comment type="catalytic activity">
    <reaction evidence="11">
        <text>L-glutamine + H2O = L-glutamate + NH4(+)</text>
        <dbReference type="Rhea" id="RHEA:15889"/>
        <dbReference type="ChEBI" id="CHEBI:15377"/>
        <dbReference type="ChEBI" id="CHEBI:28938"/>
        <dbReference type="ChEBI" id="CHEBI:29985"/>
        <dbReference type="ChEBI" id="CHEBI:58359"/>
    </reaction>
</comment>
<accession>A0A0B4S1M0</accession>
<evidence type="ECO:0000259" key="12">
    <source>
        <dbReference type="Pfam" id="PF00117"/>
    </source>
</evidence>
<comment type="activity regulation">
    <text evidence="11">Allosterically activated by GTP, when glutamine is the substrate; GTP has no effect on the reaction when ammonia is the substrate. The allosteric effector GTP functions by stabilizing the protein conformation that binds the tetrahedral intermediate(s) formed during glutamine hydrolysis. Inhibited by the product CTP, via allosteric rather than competitive inhibition.</text>
</comment>
<dbReference type="EMBL" id="CP009761">
    <property type="protein sequence ID" value="AIZ36675.1"/>
    <property type="molecule type" value="Genomic_DNA"/>
</dbReference>
<keyword evidence="9 11" id="KW-0665">Pyrimidine biosynthesis</keyword>
<keyword evidence="17" id="KW-1185">Reference proteome</keyword>
<dbReference type="SUPFAM" id="SSF52540">
    <property type="entry name" value="P-loop containing nucleoside triphosphate hydrolases"/>
    <property type="match status" value="1"/>
</dbReference>
<keyword evidence="4 11" id="KW-0479">Metal-binding</keyword>
<dbReference type="Pfam" id="PF06418">
    <property type="entry name" value="CTP_synth_N"/>
    <property type="match status" value="1"/>
</dbReference>
<comment type="similarity">
    <text evidence="2 11">Belongs to the CTP synthase family.</text>
</comment>
<keyword evidence="8 11" id="KW-0315">Glutamine amidotransferase</keyword>
<dbReference type="FunFam" id="3.40.50.300:FF:000009">
    <property type="entry name" value="CTP synthase"/>
    <property type="match status" value="1"/>
</dbReference>
<protein>
    <recommendedName>
        <fullName evidence="11">CTP synthase</fullName>
        <ecNumber evidence="11">6.3.4.2</ecNumber>
    </recommendedName>
    <alternativeName>
        <fullName evidence="11">Cytidine 5'-triphosphate synthase</fullName>
    </alternativeName>
    <alternativeName>
        <fullName evidence="11">Cytidine triphosphate synthetase</fullName>
        <shortName evidence="11">CTP synthetase</shortName>
        <shortName evidence="11">CTPS</shortName>
    </alternativeName>
    <alternativeName>
        <fullName evidence="11">UTP--ammonia ligase</fullName>
    </alternativeName>
</protein>
<keyword evidence="5 11" id="KW-0547">Nucleotide-binding</keyword>
<feature type="binding site" evidence="11">
    <location>
        <begin position="382"/>
        <end position="385"/>
    </location>
    <ligand>
        <name>L-glutamine</name>
        <dbReference type="ChEBI" id="CHEBI:58359"/>
    </ligand>
</feature>
<feature type="binding site" evidence="11">
    <location>
        <position position="224"/>
    </location>
    <ligand>
        <name>CTP</name>
        <dbReference type="ChEBI" id="CHEBI:37563"/>
        <note>allosteric inhibitor</note>
    </ligand>
</feature>
<evidence type="ECO:0000313" key="14">
    <source>
        <dbReference type="EMBL" id="AIZ36675.1"/>
    </source>
</evidence>
<dbReference type="InterPro" id="IPR027417">
    <property type="entry name" value="P-loop_NTPase"/>
</dbReference>
<keyword evidence="6 11" id="KW-0067">ATP-binding</keyword>
<evidence type="ECO:0000313" key="17">
    <source>
        <dbReference type="Proteomes" id="UP000031386"/>
    </source>
</evidence>
<dbReference type="UniPathway" id="UPA00159">
    <property type="reaction ID" value="UER00277"/>
</dbReference>
<dbReference type="FunFam" id="3.40.50.880:FF:000002">
    <property type="entry name" value="CTP synthase"/>
    <property type="match status" value="1"/>
</dbReference>
<feature type="binding site" evidence="11">
    <location>
        <begin position="188"/>
        <end position="193"/>
    </location>
    <ligand>
        <name>CTP</name>
        <dbReference type="ChEBI" id="CHEBI:37563"/>
        <note>allosteric inhibitor</note>
    </ligand>
</feature>
<evidence type="ECO:0000256" key="2">
    <source>
        <dbReference type="ARBA" id="ARBA00007533"/>
    </source>
</evidence>
<dbReference type="InterPro" id="IPR033828">
    <property type="entry name" value="GATase1_CTP_Synthase"/>
</dbReference>
<evidence type="ECO:0000256" key="4">
    <source>
        <dbReference type="ARBA" id="ARBA00022723"/>
    </source>
</evidence>
<evidence type="ECO:0000256" key="1">
    <source>
        <dbReference type="ARBA" id="ARBA00005171"/>
    </source>
</evidence>
<evidence type="ECO:0000313" key="16">
    <source>
        <dbReference type="EMBL" id="WBB31501.1"/>
    </source>
</evidence>
<dbReference type="InterPro" id="IPR017456">
    <property type="entry name" value="CTP_synthase_N"/>
</dbReference>
<feature type="binding site" evidence="11">
    <location>
        <position position="71"/>
    </location>
    <ligand>
        <name>Mg(2+)</name>
        <dbReference type="ChEBI" id="CHEBI:18420"/>
    </ligand>
</feature>
<dbReference type="GO" id="GO:0019856">
    <property type="term" value="P:pyrimidine nucleobase biosynthetic process"/>
    <property type="evidence" value="ECO:0007669"/>
    <property type="project" value="TreeGrafter"/>
</dbReference>
<comment type="subunit">
    <text evidence="11">Homotetramer.</text>
</comment>
<proteinExistence type="inferred from homology"/>
<dbReference type="STRING" id="33033.NW74_04650"/>
<dbReference type="Proteomes" id="UP000758611">
    <property type="component" value="Unassembled WGS sequence"/>
</dbReference>
<comment type="miscellaneous">
    <text evidence="11">CTPSs have evolved a hybrid strategy for distinguishing between UTP and CTP. The overlapping regions of the product feedback inhibitory and substrate sites recognize a common feature in both compounds, the triphosphate moiety. To differentiate isosteric substrate and product pyrimidine rings, an additional pocket far from the expected kinase/ligase catalytic site, specifically recognizes the cytosine and ribose portions of the product inhibitor.</text>
</comment>
<dbReference type="InterPro" id="IPR004468">
    <property type="entry name" value="CTP_synthase"/>
</dbReference>
<comment type="function">
    <text evidence="11">Catalyzes the ATP-dependent amination of UTP to CTP with either L-glutamine or ammonia as the source of nitrogen. Regulates intracellular CTP levels through interactions with the four ribonucleotide triphosphates.</text>
</comment>
<feature type="binding site" evidence="11">
    <location>
        <position position="224"/>
    </location>
    <ligand>
        <name>UTP</name>
        <dbReference type="ChEBI" id="CHEBI:46398"/>
    </ligand>
</feature>
<dbReference type="CDD" id="cd03113">
    <property type="entry name" value="CTPS_N"/>
    <property type="match status" value="1"/>
</dbReference>
<feature type="binding site" evidence="11">
    <location>
        <position position="13"/>
    </location>
    <ligand>
        <name>UTP</name>
        <dbReference type="ChEBI" id="CHEBI:46398"/>
    </ligand>
</feature>
<dbReference type="EMBL" id="JABZRE010000031">
    <property type="protein sequence ID" value="MBF1307490.1"/>
    <property type="molecule type" value="Genomic_DNA"/>
</dbReference>
<dbReference type="GO" id="GO:0046872">
    <property type="term" value="F:metal ion binding"/>
    <property type="evidence" value="ECO:0007669"/>
    <property type="project" value="UniProtKB-KW"/>
</dbReference>
<feature type="binding site" evidence="11">
    <location>
        <position position="354"/>
    </location>
    <ligand>
        <name>L-glutamine</name>
        <dbReference type="ChEBI" id="CHEBI:58359"/>
    </ligand>
</feature>
<name>A0A0B4S1M0_9FIRM</name>
<feature type="binding site" evidence="11">
    <location>
        <position position="405"/>
    </location>
    <ligand>
        <name>L-glutamine</name>
        <dbReference type="ChEBI" id="CHEBI:58359"/>
    </ligand>
</feature>
<evidence type="ECO:0000259" key="13">
    <source>
        <dbReference type="Pfam" id="PF06418"/>
    </source>
</evidence>
<dbReference type="NCBIfam" id="TIGR00337">
    <property type="entry name" value="PyrG"/>
    <property type="match status" value="1"/>
</dbReference>
<dbReference type="PANTHER" id="PTHR11550:SF0">
    <property type="entry name" value="CTP SYNTHASE-RELATED"/>
    <property type="match status" value="1"/>
</dbReference>
<dbReference type="GO" id="GO:0044210">
    <property type="term" value="P:'de novo' CTP biosynthetic process"/>
    <property type="evidence" value="ECO:0007669"/>
    <property type="project" value="UniProtKB-UniRule"/>
</dbReference>
<dbReference type="GO" id="GO:0097268">
    <property type="term" value="C:cytoophidium"/>
    <property type="evidence" value="ECO:0007669"/>
    <property type="project" value="UniProtKB-ARBA"/>
</dbReference>
<comment type="catalytic activity">
    <reaction evidence="10 11">
        <text>UTP + L-glutamine + ATP + H2O = CTP + L-glutamate + ADP + phosphate + 2 H(+)</text>
        <dbReference type="Rhea" id="RHEA:26426"/>
        <dbReference type="ChEBI" id="CHEBI:15377"/>
        <dbReference type="ChEBI" id="CHEBI:15378"/>
        <dbReference type="ChEBI" id="CHEBI:29985"/>
        <dbReference type="ChEBI" id="CHEBI:30616"/>
        <dbReference type="ChEBI" id="CHEBI:37563"/>
        <dbReference type="ChEBI" id="CHEBI:43474"/>
        <dbReference type="ChEBI" id="CHEBI:46398"/>
        <dbReference type="ChEBI" id="CHEBI:58359"/>
        <dbReference type="ChEBI" id="CHEBI:456216"/>
        <dbReference type="EC" id="6.3.4.2"/>
    </reaction>
</comment>
<keyword evidence="3 11" id="KW-0436">Ligase</keyword>
<feature type="domain" description="CTP synthase N-terminal" evidence="13">
    <location>
        <begin position="3"/>
        <end position="267"/>
    </location>
</feature>
<comment type="pathway">
    <text evidence="1 11">Pyrimidine metabolism; CTP biosynthesis via de novo pathway; CTP from UDP: step 2/2.</text>
</comment>
<evidence type="ECO:0000256" key="11">
    <source>
        <dbReference type="HAMAP-Rule" id="MF_01227"/>
    </source>
</evidence>
<dbReference type="Gene3D" id="3.40.50.880">
    <property type="match status" value="1"/>
</dbReference>
<feature type="binding site" evidence="11">
    <location>
        <position position="71"/>
    </location>
    <ligand>
        <name>ATP</name>
        <dbReference type="ChEBI" id="CHEBI:30616"/>
    </ligand>
</feature>
<dbReference type="OrthoDB" id="9801107at2"/>
<dbReference type="Proteomes" id="UP000031386">
    <property type="component" value="Chromosome"/>
</dbReference>
<reference evidence="15" key="2">
    <citation type="submission" date="2020-04" db="EMBL/GenBank/DDBJ databases">
        <title>Deep metagenomics examines the oral microbiome during advanced dental caries in children, revealing novel taxa and co-occurrences with host molecules.</title>
        <authorList>
            <person name="Baker J.L."/>
            <person name="Morton J.T."/>
            <person name="Dinis M."/>
            <person name="Alvarez R."/>
            <person name="Tran N.C."/>
            <person name="Knight R."/>
            <person name="Edlund A."/>
        </authorList>
    </citation>
    <scope>NUCLEOTIDE SEQUENCE</scope>
    <source>
        <strain evidence="15">JCVI_23_bin.11</strain>
    </source>
</reference>
<dbReference type="AlphaFoldDB" id="A0A0B4S1M0"/>
<dbReference type="InterPro" id="IPR029062">
    <property type="entry name" value="Class_I_gatase-like"/>
</dbReference>
<feature type="binding site" evidence="11">
    <location>
        <position position="242"/>
    </location>
    <ligand>
        <name>ATP</name>
        <dbReference type="ChEBI" id="CHEBI:30616"/>
    </ligand>
</feature>
<evidence type="ECO:0000256" key="3">
    <source>
        <dbReference type="ARBA" id="ARBA00022598"/>
    </source>
</evidence>
<dbReference type="SUPFAM" id="SSF52317">
    <property type="entry name" value="Class I glutamine amidotransferase-like"/>
    <property type="match status" value="1"/>
</dbReference>
<dbReference type="EMBL" id="CP101412">
    <property type="protein sequence ID" value="WBB31501.1"/>
    <property type="molecule type" value="Genomic_DNA"/>
</dbReference>
<feature type="active site" evidence="11">
    <location>
        <position position="509"/>
    </location>
</feature>
<dbReference type="KEGG" id="pmic:NW74_04650"/>
<evidence type="ECO:0000256" key="7">
    <source>
        <dbReference type="ARBA" id="ARBA00022842"/>
    </source>
</evidence>
<sequence>MSKFIFITGGVVSGIGKGICGASLGRLLKDRGFSVFMQKFDPYINVDPGTMSPYQHGEVFVTKDGAETDLDLGHYERFIDEELTQRSNVTTGRIYSEVIQKERRGDYNGATVQVIPHITDRIKGYVYKAAEESKADIIITEIGGTVGDIESLPFIEAIRQIHAENKKEDVLFIHTTLVPTIPGSDELKTKPTQHSFKELMSQGIKTNIIVVRSPEKISDEIKNKISLFCDVPKSAIVQSENVDFIYEVPVRLHEQGLDDYVLHKLCLEGNPIIKNNWKEMIDSYKNVKTELEIGLVGKYVQLHDAYLSVSQALIDAGYKNAHKINIHWINSEEVTEENAKEVFKGLDGIIVPGGFGGRGIEGMIATSKYARENNIPYFGICLGMQIAIIDIARNVANLEGADSTEKDDTTKYPVIDLMENQFDVENIGGTLRLGNYDCKLLKNTKARELYNSEIIQERHRHRYEFNNKYREELEKAGVIFSGINPELDLVEIIEYTGSDYFVACQFHPEFKSRPNKVHPLFDGFIKASIKNKNE</sequence>
<dbReference type="GO" id="GO:0003883">
    <property type="term" value="F:CTP synthase activity"/>
    <property type="evidence" value="ECO:0007669"/>
    <property type="project" value="UniProtKB-UniRule"/>
</dbReference>
<feature type="active site" evidence="11">
    <location>
        <position position="507"/>
    </location>
</feature>
<dbReference type="CDD" id="cd01746">
    <property type="entry name" value="GATase1_CTP_Synthase"/>
    <property type="match status" value="1"/>
</dbReference>
<feature type="active site" description="Nucleophile; for glutamine hydrolysis" evidence="11">
    <location>
        <position position="381"/>
    </location>
</feature>
<dbReference type="RefSeq" id="WP_004833209.1">
    <property type="nucleotide sequence ID" value="NZ_CABKNC010000002.1"/>
</dbReference>
<feature type="domain" description="Glutamine amidotransferase" evidence="12">
    <location>
        <begin position="302"/>
        <end position="526"/>
    </location>
</feature>
<feature type="region of interest" description="Amidoligase domain" evidence="11">
    <location>
        <begin position="1"/>
        <end position="267"/>
    </location>
</feature>
<comment type="caution">
    <text evidence="11">Lacks conserved residue(s) required for the propagation of feature annotation.</text>
</comment>
<dbReference type="Pfam" id="PF00117">
    <property type="entry name" value="GATase"/>
    <property type="match status" value="1"/>
</dbReference>
<feature type="binding site" evidence="11">
    <location>
        <position position="141"/>
    </location>
    <ligand>
        <name>Mg(2+)</name>
        <dbReference type="ChEBI" id="CHEBI:18420"/>
    </ligand>
</feature>
<feature type="binding site" evidence="11">
    <location>
        <begin position="188"/>
        <end position="193"/>
    </location>
    <ligand>
        <name>UTP</name>
        <dbReference type="ChEBI" id="CHEBI:46398"/>
    </ligand>
</feature>
<dbReference type="Proteomes" id="UP001210690">
    <property type="component" value="Chromosome"/>
</dbReference>
<dbReference type="InterPro" id="IPR017926">
    <property type="entry name" value="GATASE"/>
</dbReference>
<gene>
    <name evidence="11" type="primary">pyrG</name>
    <name evidence="15" type="ORF">HXM94_06920</name>
    <name evidence="16" type="ORF">NM222_03210</name>
    <name evidence="14" type="ORF">NW74_04650</name>
</gene>
<dbReference type="PROSITE" id="PS51273">
    <property type="entry name" value="GATASE_TYPE_1"/>
    <property type="match status" value="1"/>
</dbReference>
<evidence type="ECO:0000256" key="8">
    <source>
        <dbReference type="ARBA" id="ARBA00022962"/>
    </source>
</evidence>
<evidence type="ECO:0000256" key="6">
    <source>
        <dbReference type="ARBA" id="ARBA00022840"/>
    </source>
</evidence>
<dbReference type="PANTHER" id="PTHR11550">
    <property type="entry name" value="CTP SYNTHASE"/>
    <property type="match status" value="1"/>
</dbReference>
<reference evidence="14 17" key="1">
    <citation type="submission" date="2014-10" db="EMBL/GenBank/DDBJ databases">
        <title>Complete genome sequence of Parvimonas micra KCOM 1535 (= ChDC B708).</title>
        <authorList>
            <person name="Kook J.-K."/>
            <person name="Park S.-N."/>
            <person name="Lim Y.K."/>
            <person name="Roh H."/>
        </authorList>
    </citation>
    <scope>NUCLEOTIDE SEQUENCE [LARGE SCALE GENOMIC DNA]</scope>
    <source>
        <strain evidence="14">KCOM 1535</strain>
        <strain evidence="17">KCOM 1535 / ChDC B708</strain>
    </source>
</reference>
<evidence type="ECO:0000256" key="5">
    <source>
        <dbReference type="ARBA" id="ARBA00022741"/>
    </source>
</evidence>
<comment type="catalytic activity">
    <reaction evidence="11">
        <text>UTP + NH4(+) + ATP = CTP + ADP + phosphate + 2 H(+)</text>
        <dbReference type="Rhea" id="RHEA:16597"/>
        <dbReference type="ChEBI" id="CHEBI:15378"/>
        <dbReference type="ChEBI" id="CHEBI:28938"/>
        <dbReference type="ChEBI" id="CHEBI:30616"/>
        <dbReference type="ChEBI" id="CHEBI:37563"/>
        <dbReference type="ChEBI" id="CHEBI:43474"/>
        <dbReference type="ChEBI" id="CHEBI:46398"/>
        <dbReference type="ChEBI" id="CHEBI:456216"/>
    </reaction>
</comment>
<feature type="binding site" evidence="11">
    <location>
        <position position="462"/>
    </location>
    <ligand>
        <name>L-glutamine</name>
        <dbReference type="ChEBI" id="CHEBI:58359"/>
    </ligand>
</feature>
<dbReference type="GO" id="GO:0042802">
    <property type="term" value="F:identical protein binding"/>
    <property type="evidence" value="ECO:0007669"/>
    <property type="project" value="TreeGrafter"/>
</dbReference>
<evidence type="ECO:0000256" key="9">
    <source>
        <dbReference type="ARBA" id="ARBA00022975"/>
    </source>
</evidence>